<feature type="signal peptide" evidence="4">
    <location>
        <begin position="1"/>
        <end position="25"/>
    </location>
</feature>
<dbReference type="Proteomes" id="UP001374579">
    <property type="component" value="Unassembled WGS sequence"/>
</dbReference>
<dbReference type="AlphaFoldDB" id="A0AAN9C5R7"/>
<evidence type="ECO:0000256" key="4">
    <source>
        <dbReference type="RuleBase" id="RU361235"/>
    </source>
</evidence>
<comment type="similarity">
    <text evidence="1 4">Belongs to the type-B carboxylesterase/lipase family.</text>
</comment>
<reference evidence="6 7" key="1">
    <citation type="submission" date="2024-02" db="EMBL/GenBank/DDBJ databases">
        <title>Chromosome-scale genome assembly of the rough periwinkle Littorina saxatilis.</title>
        <authorList>
            <person name="De Jode A."/>
            <person name="Faria R."/>
            <person name="Formenti G."/>
            <person name="Sims Y."/>
            <person name="Smith T.P."/>
            <person name="Tracey A."/>
            <person name="Wood J.M.D."/>
            <person name="Zagrodzka Z.B."/>
            <person name="Johannesson K."/>
            <person name="Butlin R.K."/>
            <person name="Leder E.H."/>
        </authorList>
    </citation>
    <scope>NUCLEOTIDE SEQUENCE [LARGE SCALE GENOMIC DNA]</scope>
    <source>
        <strain evidence="6">Snail1</strain>
        <tissue evidence="6">Muscle</tissue>
    </source>
</reference>
<evidence type="ECO:0000256" key="2">
    <source>
        <dbReference type="ARBA" id="ARBA00022801"/>
    </source>
</evidence>
<keyword evidence="4" id="KW-0732">Signal</keyword>
<dbReference type="Gene3D" id="3.40.50.1820">
    <property type="entry name" value="alpha/beta hydrolase"/>
    <property type="match status" value="1"/>
</dbReference>
<dbReference type="InterPro" id="IPR029058">
    <property type="entry name" value="AB_hydrolase_fold"/>
</dbReference>
<dbReference type="EC" id="3.1.1.-" evidence="4"/>
<dbReference type="PANTHER" id="PTHR45570:SF1">
    <property type="entry name" value="CARBOXYLIC ESTER HYDROLASE"/>
    <property type="match status" value="1"/>
</dbReference>
<evidence type="ECO:0000256" key="1">
    <source>
        <dbReference type="ARBA" id="ARBA00005964"/>
    </source>
</evidence>
<name>A0AAN9C5R7_9CAEN</name>
<feature type="active site" description="Charge relay system" evidence="3">
    <location>
        <position position="345"/>
    </location>
</feature>
<accession>A0AAN9C5R7</accession>
<comment type="caution">
    <text evidence="6">The sequence shown here is derived from an EMBL/GenBank/DDBJ whole genome shotgun (WGS) entry which is preliminary data.</text>
</comment>
<dbReference type="PRINTS" id="PR00878">
    <property type="entry name" value="CHOLNESTRASE"/>
</dbReference>
<dbReference type="InterPro" id="IPR019826">
    <property type="entry name" value="Carboxylesterase_B_AS"/>
</dbReference>
<feature type="active site" description="Charge relay system" evidence="3">
    <location>
        <position position="448"/>
    </location>
</feature>
<sequence length="553" mass="61244">MTTRDAKVFTIALLVTLAFATRTWAQEGPVVTTKYGKIAGLYADSAAIFYGVPFASPPVGPLRWENPLEPKGWGSEIYRATSVKPACPQYNCEHLSPPLVCPKKTSEDCLYLDIFTPKAAAQNSSGWPVLVYIHGGNFVHMTGSSPLYDGRRMAGTRNVILVNINYRMGALGFLVTGETSNDARGNYGILDQQQAMKWVQENIQNFGGDTSRITLFGQSAGAQSTLIHMTLPSSDPYFRNAIIESTPIAIPYKRFPEAILLGGLFAGLLGCQPGDMNCLRSKTASEIAFASSQTRSKVSSLKLLEFFEPWGPFVDGDLIKGEPLPLIQSGQVSQKPLIIGHTSEETVLYIFSAWNSSVDNLKYAEVVAGTYPGHALKILYMYPPSYPDDERNEMVKMSTDLVFVCPTRNATRILRSQGLNNMWVYVWDHAFSFQGWGPITFCEGRVCHGSEIVYLFDSEWTGNYTFTAAEKVLSEQIMDFWTNFAKTGDPNDPGEDFNRGKGAGRILSAAPKWPVYDEQGDWPSFRFQTPASSIDKNFHGPYCDFWDTVGYAA</sequence>
<feature type="domain" description="Carboxylesterase type B" evidence="5">
    <location>
        <begin position="29"/>
        <end position="546"/>
    </location>
</feature>
<keyword evidence="7" id="KW-1185">Reference proteome</keyword>
<feature type="active site" description="Acyl-ester intermediate" evidence="3">
    <location>
        <position position="219"/>
    </location>
</feature>
<dbReference type="PANTHER" id="PTHR45570">
    <property type="entry name" value="CARBOXYLIC ESTER HYDROLASE"/>
    <property type="match status" value="1"/>
</dbReference>
<evidence type="ECO:0000313" key="7">
    <source>
        <dbReference type="Proteomes" id="UP001374579"/>
    </source>
</evidence>
<dbReference type="Pfam" id="PF00135">
    <property type="entry name" value="COesterase"/>
    <property type="match status" value="1"/>
</dbReference>
<gene>
    <name evidence="6" type="ORF">V1264_000876</name>
</gene>
<evidence type="ECO:0000256" key="3">
    <source>
        <dbReference type="PIRSR" id="PIRSR600997-1"/>
    </source>
</evidence>
<evidence type="ECO:0000313" key="6">
    <source>
        <dbReference type="EMBL" id="KAK7114895.1"/>
    </source>
</evidence>
<dbReference type="PROSITE" id="PS00941">
    <property type="entry name" value="CARBOXYLESTERASE_B_2"/>
    <property type="match status" value="1"/>
</dbReference>
<dbReference type="GO" id="GO:0004104">
    <property type="term" value="F:cholinesterase activity"/>
    <property type="evidence" value="ECO:0007669"/>
    <property type="project" value="InterPro"/>
</dbReference>
<dbReference type="InterPro" id="IPR002018">
    <property type="entry name" value="CarbesteraseB"/>
</dbReference>
<dbReference type="EMBL" id="JBAMIC010000001">
    <property type="protein sequence ID" value="KAK7114895.1"/>
    <property type="molecule type" value="Genomic_DNA"/>
</dbReference>
<proteinExistence type="inferred from homology"/>
<protein>
    <recommendedName>
        <fullName evidence="4">Carboxylic ester hydrolase</fullName>
        <ecNumber evidence="4">3.1.1.-</ecNumber>
    </recommendedName>
</protein>
<dbReference type="SUPFAM" id="SSF53474">
    <property type="entry name" value="alpha/beta-Hydrolases"/>
    <property type="match status" value="1"/>
</dbReference>
<dbReference type="PROSITE" id="PS00122">
    <property type="entry name" value="CARBOXYLESTERASE_B_1"/>
    <property type="match status" value="1"/>
</dbReference>
<organism evidence="6 7">
    <name type="scientific">Littorina saxatilis</name>
    <dbReference type="NCBI Taxonomy" id="31220"/>
    <lineage>
        <taxon>Eukaryota</taxon>
        <taxon>Metazoa</taxon>
        <taxon>Spiralia</taxon>
        <taxon>Lophotrochozoa</taxon>
        <taxon>Mollusca</taxon>
        <taxon>Gastropoda</taxon>
        <taxon>Caenogastropoda</taxon>
        <taxon>Littorinimorpha</taxon>
        <taxon>Littorinoidea</taxon>
        <taxon>Littorinidae</taxon>
        <taxon>Littorina</taxon>
    </lineage>
</organism>
<dbReference type="InterPro" id="IPR019819">
    <property type="entry name" value="Carboxylesterase_B_CS"/>
</dbReference>
<keyword evidence="2 4" id="KW-0378">Hydrolase</keyword>
<dbReference type="InterPro" id="IPR000997">
    <property type="entry name" value="Cholinesterase"/>
</dbReference>
<evidence type="ECO:0000259" key="5">
    <source>
        <dbReference type="Pfam" id="PF00135"/>
    </source>
</evidence>
<feature type="chain" id="PRO_5042661943" description="Carboxylic ester hydrolase" evidence="4">
    <location>
        <begin position="26"/>
        <end position="553"/>
    </location>
</feature>